<protein>
    <submittedName>
        <fullName evidence="1">Uncharacterized protein</fullName>
    </submittedName>
</protein>
<organism evidence="1 2">
    <name type="scientific">Smallanthus sonchifolius</name>
    <dbReference type="NCBI Taxonomy" id="185202"/>
    <lineage>
        <taxon>Eukaryota</taxon>
        <taxon>Viridiplantae</taxon>
        <taxon>Streptophyta</taxon>
        <taxon>Embryophyta</taxon>
        <taxon>Tracheophyta</taxon>
        <taxon>Spermatophyta</taxon>
        <taxon>Magnoliopsida</taxon>
        <taxon>eudicotyledons</taxon>
        <taxon>Gunneridae</taxon>
        <taxon>Pentapetalae</taxon>
        <taxon>asterids</taxon>
        <taxon>campanulids</taxon>
        <taxon>Asterales</taxon>
        <taxon>Asteraceae</taxon>
        <taxon>Asteroideae</taxon>
        <taxon>Heliantheae alliance</taxon>
        <taxon>Millerieae</taxon>
        <taxon>Smallanthus</taxon>
    </lineage>
</organism>
<reference evidence="1 2" key="2">
    <citation type="journal article" date="2022" name="Mol. Ecol. Resour.">
        <title>The genomes of chicory, endive, great burdock and yacon provide insights into Asteraceae paleo-polyploidization history and plant inulin production.</title>
        <authorList>
            <person name="Fan W."/>
            <person name="Wang S."/>
            <person name="Wang H."/>
            <person name="Wang A."/>
            <person name="Jiang F."/>
            <person name="Liu H."/>
            <person name="Zhao H."/>
            <person name="Xu D."/>
            <person name="Zhang Y."/>
        </authorList>
    </citation>
    <scope>NUCLEOTIDE SEQUENCE [LARGE SCALE GENOMIC DNA]</scope>
    <source>
        <strain evidence="2">cv. Yunnan</strain>
        <tissue evidence="1">Leaves</tissue>
    </source>
</reference>
<name>A0ACB8YNC9_9ASTR</name>
<keyword evidence="2" id="KW-1185">Reference proteome</keyword>
<proteinExistence type="predicted"/>
<dbReference type="Proteomes" id="UP001056120">
    <property type="component" value="Linkage Group LG27"/>
</dbReference>
<evidence type="ECO:0000313" key="1">
    <source>
        <dbReference type="EMBL" id="KAI3686798.1"/>
    </source>
</evidence>
<dbReference type="EMBL" id="CM042044">
    <property type="protein sequence ID" value="KAI3686798.1"/>
    <property type="molecule type" value="Genomic_DNA"/>
</dbReference>
<accession>A0ACB8YNC9</accession>
<gene>
    <name evidence="1" type="ORF">L1987_80486</name>
</gene>
<comment type="caution">
    <text evidence="1">The sequence shown here is derived from an EMBL/GenBank/DDBJ whole genome shotgun (WGS) entry which is preliminary data.</text>
</comment>
<evidence type="ECO:0000313" key="2">
    <source>
        <dbReference type="Proteomes" id="UP001056120"/>
    </source>
</evidence>
<sequence>MYAQSFSNYYAYDSDFSCIVLRDSRYKVIFILIDSPEGDALASDLMLREIVLLAKSKRVIASLVDVALLEDTIWPWQHYSLREFLLDRFSWCRLR</sequence>
<reference evidence="2" key="1">
    <citation type="journal article" date="2022" name="Mol. Ecol. Resour.">
        <title>The genomes of chicory, endive, great burdock and yacon provide insights into Asteraceae palaeo-polyploidization history and plant inulin production.</title>
        <authorList>
            <person name="Fan W."/>
            <person name="Wang S."/>
            <person name="Wang H."/>
            <person name="Wang A."/>
            <person name="Jiang F."/>
            <person name="Liu H."/>
            <person name="Zhao H."/>
            <person name="Xu D."/>
            <person name="Zhang Y."/>
        </authorList>
    </citation>
    <scope>NUCLEOTIDE SEQUENCE [LARGE SCALE GENOMIC DNA]</scope>
    <source>
        <strain evidence="2">cv. Yunnan</strain>
    </source>
</reference>